<organism evidence="1 2">
    <name type="scientific">Pleurodeles waltl</name>
    <name type="common">Iberian ribbed newt</name>
    <dbReference type="NCBI Taxonomy" id="8319"/>
    <lineage>
        <taxon>Eukaryota</taxon>
        <taxon>Metazoa</taxon>
        <taxon>Chordata</taxon>
        <taxon>Craniata</taxon>
        <taxon>Vertebrata</taxon>
        <taxon>Euteleostomi</taxon>
        <taxon>Amphibia</taxon>
        <taxon>Batrachia</taxon>
        <taxon>Caudata</taxon>
        <taxon>Salamandroidea</taxon>
        <taxon>Salamandridae</taxon>
        <taxon>Pleurodelinae</taxon>
        <taxon>Pleurodeles</taxon>
    </lineage>
</organism>
<gene>
    <name evidence="1" type="ORF">NDU88_002720</name>
</gene>
<dbReference type="EMBL" id="JANPWB010000004">
    <property type="protein sequence ID" value="KAJ1193422.1"/>
    <property type="molecule type" value="Genomic_DNA"/>
</dbReference>
<protein>
    <submittedName>
        <fullName evidence="1">Uncharacterized protein</fullName>
    </submittedName>
</protein>
<comment type="caution">
    <text evidence="1">The sequence shown here is derived from an EMBL/GenBank/DDBJ whole genome shotgun (WGS) entry which is preliminary data.</text>
</comment>
<sequence>MLAGVDRRVYEMGDKFGKLLYWLATHGAAARVVPAVRDKEGNTQVELEVIAQAFATHYQDFYARDPLLRLVEEDSLVWDLLVPTITPTISQDLDQPLTAEEIFTCYKSLPKVPNLDSSLAYCKTLSFSGA</sequence>
<dbReference type="Proteomes" id="UP001066276">
    <property type="component" value="Chromosome 2_2"/>
</dbReference>
<evidence type="ECO:0000313" key="2">
    <source>
        <dbReference type="Proteomes" id="UP001066276"/>
    </source>
</evidence>
<evidence type="ECO:0000313" key="1">
    <source>
        <dbReference type="EMBL" id="KAJ1193422.1"/>
    </source>
</evidence>
<name>A0AAV7UY25_PLEWA</name>
<accession>A0AAV7UY25</accession>
<proteinExistence type="predicted"/>
<dbReference type="AlphaFoldDB" id="A0AAV7UY25"/>
<keyword evidence="2" id="KW-1185">Reference proteome</keyword>
<reference evidence="1" key="1">
    <citation type="journal article" date="2022" name="bioRxiv">
        <title>Sequencing and chromosome-scale assembly of the giantPleurodeles waltlgenome.</title>
        <authorList>
            <person name="Brown T."/>
            <person name="Elewa A."/>
            <person name="Iarovenko S."/>
            <person name="Subramanian E."/>
            <person name="Araus A.J."/>
            <person name="Petzold A."/>
            <person name="Susuki M."/>
            <person name="Suzuki K.-i.T."/>
            <person name="Hayashi T."/>
            <person name="Toyoda A."/>
            <person name="Oliveira C."/>
            <person name="Osipova E."/>
            <person name="Leigh N.D."/>
            <person name="Simon A."/>
            <person name="Yun M.H."/>
        </authorList>
    </citation>
    <scope>NUCLEOTIDE SEQUENCE</scope>
    <source>
        <strain evidence="1">20211129_DDA</strain>
        <tissue evidence="1">Liver</tissue>
    </source>
</reference>